<accession>A0ABQ4HZ01</accession>
<evidence type="ECO:0000256" key="1">
    <source>
        <dbReference type="ARBA" id="ARBA00008857"/>
    </source>
</evidence>
<dbReference type="PANTHER" id="PTHR30349:SF41">
    <property type="entry name" value="INTEGRASE_RECOMBINASE PROTEIN MJ0367-RELATED"/>
    <property type="match status" value="1"/>
</dbReference>
<evidence type="ECO:0000259" key="6">
    <source>
        <dbReference type="PROSITE" id="PS51898"/>
    </source>
</evidence>
<dbReference type="Gene3D" id="1.10.443.10">
    <property type="entry name" value="Intergrase catalytic core"/>
    <property type="match status" value="1"/>
</dbReference>
<dbReference type="InterPro" id="IPR044068">
    <property type="entry name" value="CB"/>
</dbReference>
<dbReference type="InterPro" id="IPR050090">
    <property type="entry name" value="Tyrosine_recombinase_XerCD"/>
</dbReference>
<dbReference type="SUPFAM" id="SSF56349">
    <property type="entry name" value="DNA breaking-rejoining enzymes"/>
    <property type="match status" value="1"/>
</dbReference>
<reference evidence="8 9" key="1">
    <citation type="submission" date="2021-01" db="EMBL/GenBank/DDBJ databases">
        <title>Whole genome shotgun sequence of Verrucosispora andamanensis NBRC 109075.</title>
        <authorList>
            <person name="Komaki H."/>
            <person name="Tamura T."/>
        </authorList>
    </citation>
    <scope>NUCLEOTIDE SEQUENCE [LARGE SCALE GENOMIC DNA]</scope>
    <source>
        <strain evidence="8 9">NBRC 109075</strain>
    </source>
</reference>
<protein>
    <submittedName>
        <fullName evidence="8">Integrase</fullName>
    </submittedName>
</protein>
<evidence type="ECO:0000313" key="9">
    <source>
        <dbReference type="Proteomes" id="UP000647017"/>
    </source>
</evidence>
<dbReference type="InterPro" id="IPR013762">
    <property type="entry name" value="Integrase-like_cat_sf"/>
</dbReference>
<dbReference type="InterPro" id="IPR010998">
    <property type="entry name" value="Integrase_recombinase_N"/>
</dbReference>
<feature type="domain" description="Core-binding (CB)" evidence="7">
    <location>
        <begin position="9"/>
        <end position="97"/>
    </location>
</feature>
<dbReference type="CDD" id="cd00397">
    <property type="entry name" value="DNA_BRE_C"/>
    <property type="match status" value="1"/>
</dbReference>
<dbReference type="PANTHER" id="PTHR30349">
    <property type="entry name" value="PHAGE INTEGRASE-RELATED"/>
    <property type="match status" value="1"/>
</dbReference>
<keyword evidence="3 5" id="KW-0238">DNA-binding</keyword>
<dbReference type="EMBL" id="BOOZ01000024">
    <property type="protein sequence ID" value="GIJ10746.1"/>
    <property type="molecule type" value="Genomic_DNA"/>
</dbReference>
<gene>
    <name evidence="8" type="ORF">Van01_39600</name>
</gene>
<dbReference type="PROSITE" id="PS51900">
    <property type="entry name" value="CB"/>
    <property type="match status" value="1"/>
</dbReference>
<sequence length="328" mass="35577">MDAVTNALATLDEPADHLGRLVAAFLAGRRSRLTAEAYARDLTSWLGWCHTNAVDPLDAWPAHIQLWLTHLAEQRREAGNTRARRLGAVSSWYGWLIRHQAAPRNPALLEREERPVRAPRKAPALSDQQTAALLAAADLDSRRAAAIVYLLLYTGIRVGELLGATTADLGEDRGHSVLHIRGKGGKLRVASLVPPVMLRLHAYLAERPDIAGTALVPAEQAGTGGPRPLVATANGRPLDRKEIRRLLRRLARKAGLPEVLADRISPHSARATFATSALDAGVPVRDVQYAMGHASPVTTEGYDRSTLSPDRSPAYRLLTRFGSGTVET</sequence>
<comment type="similarity">
    <text evidence="1">Belongs to the 'phage' integrase family.</text>
</comment>
<dbReference type="InterPro" id="IPR004107">
    <property type="entry name" value="Integrase_SAM-like_N"/>
</dbReference>
<evidence type="ECO:0000256" key="5">
    <source>
        <dbReference type="PROSITE-ProRule" id="PRU01248"/>
    </source>
</evidence>
<keyword evidence="2" id="KW-0229">DNA integration</keyword>
<dbReference type="PROSITE" id="PS51898">
    <property type="entry name" value="TYR_RECOMBINASE"/>
    <property type="match status" value="1"/>
</dbReference>
<dbReference type="Pfam" id="PF00589">
    <property type="entry name" value="Phage_integrase"/>
    <property type="match status" value="1"/>
</dbReference>
<evidence type="ECO:0000256" key="3">
    <source>
        <dbReference type="ARBA" id="ARBA00023125"/>
    </source>
</evidence>
<evidence type="ECO:0000259" key="7">
    <source>
        <dbReference type="PROSITE" id="PS51900"/>
    </source>
</evidence>
<dbReference type="InterPro" id="IPR011010">
    <property type="entry name" value="DNA_brk_join_enz"/>
</dbReference>
<dbReference type="Proteomes" id="UP000647017">
    <property type="component" value="Unassembled WGS sequence"/>
</dbReference>
<evidence type="ECO:0000313" key="8">
    <source>
        <dbReference type="EMBL" id="GIJ10746.1"/>
    </source>
</evidence>
<name>A0ABQ4HZ01_9ACTN</name>
<keyword evidence="4" id="KW-0233">DNA recombination</keyword>
<evidence type="ECO:0000256" key="4">
    <source>
        <dbReference type="ARBA" id="ARBA00023172"/>
    </source>
</evidence>
<organism evidence="8 9">
    <name type="scientific">Micromonospora andamanensis</name>
    <dbReference type="NCBI Taxonomy" id="1287068"/>
    <lineage>
        <taxon>Bacteria</taxon>
        <taxon>Bacillati</taxon>
        <taxon>Actinomycetota</taxon>
        <taxon>Actinomycetes</taxon>
        <taxon>Micromonosporales</taxon>
        <taxon>Micromonosporaceae</taxon>
        <taxon>Micromonospora</taxon>
    </lineage>
</organism>
<proteinExistence type="inferred from homology"/>
<dbReference type="Gene3D" id="1.10.150.130">
    <property type="match status" value="1"/>
</dbReference>
<comment type="caution">
    <text evidence="8">The sequence shown here is derived from an EMBL/GenBank/DDBJ whole genome shotgun (WGS) entry which is preliminary data.</text>
</comment>
<keyword evidence="9" id="KW-1185">Reference proteome</keyword>
<dbReference type="Pfam" id="PF02899">
    <property type="entry name" value="Phage_int_SAM_1"/>
    <property type="match status" value="1"/>
</dbReference>
<feature type="domain" description="Tyr recombinase" evidence="6">
    <location>
        <begin position="120"/>
        <end position="317"/>
    </location>
</feature>
<dbReference type="InterPro" id="IPR002104">
    <property type="entry name" value="Integrase_catalytic"/>
</dbReference>
<evidence type="ECO:0000256" key="2">
    <source>
        <dbReference type="ARBA" id="ARBA00022908"/>
    </source>
</evidence>